<name>A0A1J5P6F7_9ZZZZ</name>
<organism evidence="1">
    <name type="scientific">mine drainage metagenome</name>
    <dbReference type="NCBI Taxonomy" id="410659"/>
    <lineage>
        <taxon>unclassified sequences</taxon>
        <taxon>metagenomes</taxon>
        <taxon>ecological metagenomes</taxon>
    </lineage>
</organism>
<gene>
    <name evidence="1" type="ORF">GALL_520870</name>
</gene>
<protein>
    <submittedName>
        <fullName evidence="1">Uncharacterized protein</fullName>
    </submittedName>
</protein>
<comment type="caution">
    <text evidence="1">The sequence shown here is derived from an EMBL/GenBank/DDBJ whole genome shotgun (WGS) entry which is preliminary data.</text>
</comment>
<dbReference type="EMBL" id="MLJW01006672">
    <property type="protein sequence ID" value="OIQ66344.1"/>
    <property type="molecule type" value="Genomic_DNA"/>
</dbReference>
<sequence>MLRDAFQRGAIVGLRNARPRLRHAAGLRRHLGREGGDLCLQPVLHGAGIHGRGLREGQRLDQRPAVARVHRQAGERLRRLVSKE</sequence>
<dbReference type="AlphaFoldDB" id="A0A1J5P6F7"/>
<proteinExistence type="predicted"/>
<reference evidence="1" key="1">
    <citation type="submission" date="2016-10" db="EMBL/GenBank/DDBJ databases">
        <title>Sequence of Gallionella enrichment culture.</title>
        <authorList>
            <person name="Poehlein A."/>
            <person name="Muehling M."/>
            <person name="Daniel R."/>
        </authorList>
    </citation>
    <scope>NUCLEOTIDE SEQUENCE</scope>
</reference>
<evidence type="ECO:0000313" key="1">
    <source>
        <dbReference type="EMBL" id="OIQ66344.1"/>
    </source>
</evidence>
<accession>A0A1J5P6F7</accession>